<reference evidence="2" key="3">
    <citation type="submission" date="2020-12" db="UniProtKB">
        <authorList>
            <consortium name="EnsemblPlants"/>
        </authorList>
    </citation>
    <scope>IDENTIFICATION</scope>
</reference>
<reference evidence="1 3" key="2">
    <citation type="journal article" date="2018" name="Plant J.">
        <title>The Physcomitrella patens chromosome-scale assembly reveals moss genome structure and evolution.</title>
        <authorList>
            <person name="Lang D."/>
            <person name="Ullrich K.K."/>
            <person name="Murat F."/>
            <person name="Fuchs J."/>
            <person name="Jenkins J."/>
            <person name="Haas F.B."/>
            <person name="Piednoel M."/>
            <person name="Gundlach H."/>
            <person name="Van Bel M."/>
            <person name="Meyberg R."/>
            <person name="Vives C."/>
            <person name="Morata J."/>
            <person name="Symeonidi A."/>
            <person name="Hiss M."/>
            <person name="Muchero W."/>
            <person name="Kamisugi Y."/>
            <person name="Saleh O."/>
            <person name="Blanc G."/>
            <person name="Decker E.L."/>
            <person name="van Gessel N."/>
            <person name="Grimwood J."/>
            <person name="Hayes R.D."/>
            <person name="Graham S.W."/>
            <person name="Gunter L.E."/>
            <person name="McDaniel S.F."/>
            <person name="Hoernstein S.N.W."/>
            <person name="Larsson A."/>
            <person name="Li F.W."/>
            <person name="Perroud P.F."/>
            <person name="Phillips J."/>
            <person name="Ranjan P."/>
            <person name="Rokshar D.S."/>
            <person name="Rothfels C.J."/>
            <person name="Schneider L."/>
            <person name="Shu S."/>
            <person name="Stevenson D.W."/>
            <person name="Thummler F."/>
            <person name="Tillich M."/>
            <person name="Villarreal Aguilar J.C."/>
            <person name="Widiez T."/>
            <person name="Wong G.K."/>
            <person name="Wymore A."/>
            <person name="Zhang Y."/>
            <person name="Zimmer A.D."/>
            <person name="Quatrano R.S."/>
            <person name="Mayer K.F.X."/>
            <person name="Goodstein D."/>
            <person name="Casacuberta J.M."/>
            <person name="Vandepoele K."/>
            <person name="Reski R."/>
            <person name="Cuming A.C."/>
            <person name="Tuskan G.A."/>
            <person name="Maumus F."/>
            <person name="Salse J."/>
            <person name="Schmutz J."/>
            <person name="Rensing S.A."/>
        </authorList>
    </citation>
    <scope>NUCLEOTIDE SEQUENCE [LARGE SCALE GENOMIC DNA]</scope>
    <source>
        <strain evidence="2 3">cv. Gransden 2004</strain>
    </source>
</reference>
<keyword evidence="3" id="KW-1185">Reference proteome</keyword>
<sequence>MEYALRCERGCSYPAGLKLMFVTNIEYDPIEGTLTEKLTCPVNLAALLDESTVESLFTSTNPIGGANHTQNDERISLKHICEEVSKRVKDPHKVENLIGAVLDPNLATQICGVGDEVDPAELKRILDEERISEGFELLDKVQDLQNKFVVATRKMQLLELHDWELTEKIKFLESKITLQDHQVLDAFNWQDEQYALLFSPMRSIYLRLFYDQVREGISQKLSATPLHATHQRALRLRMWNQAIDHRLDPKQECNNNLWKFMQESSAISPKLFNKSIMWNKFVDELLRDKKLVELLNLSPESILLTRFGRLDQDGEPNQQQSNESDSILRNKHVYAELVTRQSEEQRPLYTLLYKFLNNAAPETMNFKILELICHVSMALDISIYVSLLSTHTNKTKDGRSY</sequence>
<dbReference type="AlphaFoldDB" id="A0A2K1JHA0"/>
<dbReference type="Proteomes" id="UP000006727">
    <property type="component" value="Chromosome 14"/>
</dbReference>
<evidence type="ECO:0000313" key="1">
    <source>
        <dbReference type="EMBL" id="PNR40937.1"/>
    </source>
</evidence>
<dbReference type="EnsemblPlants" id="Pp3c14_11110V3.1">
    <property type="protein sequence ID" value="Pp3c14_11110V3.1"/>
    <property type="gene ID" value="Pp3c14_11110"/>
</dbReference>
<evidence type="ECO:0000313" key="2">
    <source>
        <dbReference type="EnsemblPlants" id="Pp3c14_11110V3.1"/>
    </source>
</evidence>
<accession>A0A2K1JHA0</accession>
<proteinExistence type="predicted"/>
<evidence type="ECO:0000313" key="3">
    <source>
        <dbReference type="Proteomes" id="UP000006727"/>
    </source>
</evidence>
<gene>
    <name evidence="1" type="ORF">PHYPA_018340</name>
</gene>
<protein>
    <submittedName>
        <fullName evidence="1 2">Uncharacterized protein</fullName>
    </submittedName>
</protein>
<dbReference type="Gramene" id="Pp3c14_11110V3.1">
    <property type="protein sequence ID" value="Pp3c14_11110V3.1"/>
    <property type="gene ID" value="Pp3c14_11110"/>
</dbReference>
<dbReference type="EMBL" id="ABEU02000014">
    <property type="protein sequence ID" value="PNR40937.1"/>
    <property type="molecule type" value="Genomic_DNA"/>
</dbReference>
<reference evidence="1 3" key="1">
    <citation type="journal article" date="2008" name="Science">
        <title>The Physcomitrella genome reveals evolutionary insights into the conquest of land by plants.</title>
        <authorList>
            <person name="Rensing S."/>
            <person name="Lang D."/>
            <person name="Zimmer A."/>
            <person name="Terry A."/>
            <person name="Salamov A."/>
            <person name="Shapiro H."/>
            <person name="Nishiyama T."/>
            <person name="Perroud P.-F."/>
            <person name="Lindquist E."/>
            <person name="Kamisugi Y."/>
            <person name="Tanahashi T."/>
            <person name="Sakakibara K."/>
            <person name="Fujita T."/>
            <person name="Oishi K."/>
            <person name="Shin-I T."/>
            <person name="Kuroki Y."/>
            <person name="Toyoda A."/>
            <person name="Suzuki Y."/>
            <person name="Hashimoto A."/>
            <person name="Yamaguchi K."/>
            <person name="Sugano A."/>
            <person name="Kohara Y."/>
            <person name="Fujiyama A."/>
            <person name="Anterola A."/>
            <person name="Aoki S."/>
            <person name="Ashton N."/>
            <person name="Barbazuk W.B."/>
            <person name="Barker E."/>
            <person name="Bennetzen J."/>
            <person name="Bezanilla M."/>
            <person name="Blankenship R."/>
            <person name="Cho S.H."/>
            <person name="Dutcher S."/>
            <person name="Estelle M."/>
            <person name="Fawcett J.A."/>
            <person name="Gundlach H."/>
            <person name="Hanada K."/>
            <person name="Heyl A."/>
            <person name="Hicks K.A."/>
            <person name="Hugh J."/>
            <person name="Lohr M."/>
            <person name="Mayer K."/>
            <person name="Melkozernov A."/>
            <person name="Murata T."/>
            <person name="Nelson D."/>
            <person name="Pils B."/>
            <person name="Prigge M."/>
            <person name="Reiss B."/>
            <person name="Renner T."/>
            <person name="Rombauts S."/>
            <person name="Rushton P."/>
            <person name="Sanderfoot A."/>
            <person name="Schween G."/>
            <person name="Shiu S.-H."/>
            <person name="Stueber K."/>
            <person name="Theodoulou F.L."/>
            <person name="Tu H."/>
            <person name="Van de Peer Y."/>
            <person name="Verrier P.J."/>
            <person name="Waters E."/>
            <person name="Wood A."/>
            <person name="Yang L."/>
            <person name="Cove D."/>
            <person name="Cuming A."/>
            <person name="Hasebe M."/>
            <person name="Lucas S."/>
            <person name="Mishler D.B."/>
            <person name="Reski R."/>
            <person name="Grigoriev I."/>
            <person name="Quatrano R.S."/>
            <person name="Boore J.L."/>
        </authorList>
    </citation>
    <scope>NUCLEOTIDE SEQUENCE [LARGE SCALE GENOMIC DNA]</scope>
    <source>
        <strain evidence="2 3">cv. Gransden 2004</strain>
    </source>
</reference>
<organism evidence="1">
    <name type="scientific">Physcomitrium patens</name>
    <name type="common">Spreading-leaved earth moss</name>
    <name type="synonym">Physcomitrella patens</name>
    <dbReference type="NCBI Taxonomy" id="3218"/>
    <lineage>
        <taxon>Eukaryota</taxon>
        <taxon>Viridiplantae</taxon>
        <taxon>Streptophyta</taxon>
        <taxon>Embryophyta</taxon>
        <taxon>Bryophyta</taxon>
        <taxon>Bryophytina</taxon>
        <taxon>Bryopsida</taxon>
        <taxon>Funariidae</taxon>
        <taxon>Funariales</taxon>
        <taxon>Funariaceae</taxon>
        <taxon>Physcomitrium</taxon>
    </lineage>
</organism>
<dbReference type="InParanoid" id="A0A2K1JHA0"/>
<name>A0A2K1JHA0_PHYPA</name>
<dbReference type="PaxDb" id="3218-PP1S36_335V6.1"/>